<feature type="transmembrane region" description="Helical" evidence="1">
    <location>
        <begin position="54"/>
        <end position="75"/>
    </location>
</feature>
<reference evidence="3" key="1">
    <citation type="journal article" date="2017" name="Proc. Natl. Acad. Sci. U.S.A.">
        <title>Simulation of Deepwater Horizon oil plume reveals substrate specialization within a complex community of hydrocarbon-degraders.</title>
        <authorList>
            <person name="Hu P."/>
            <person name="Dubinsky E.A."/>
            <person name="Probst A.J."/>
            <person name="Wang J."/>
            <person name="Sieber C.M.K."/>
            <person name="Tom L.M."/>
            <person name="Gardinali P."/>
            <person name="Banfield J.F."/>
            <person name="Atlas R.M."/>
            <person name="Andersen G.L."/>
        </authorList>
    </citation>
    <scope>NUCLEOTIDE SEQUENCE [LARGE SCALE GENOMIC DNA]</scope>
</reference>
<evidence type="ECO:0000256" key="1">
    <source>
        <dbReference type="SAM" id="Phobius"/>
    </source>
</evidence>
<comment type="caution">
    <text evidence="2">The sequence shown here is derived from an EMBL/GenBank/DDBJ whole genome shotgun (WGS) entry which is preliminary data.</text>
</comment>
<accession>A0A1Z8ARC1</accession>
<keyword evidence="1" id="KW-0812">Transmembrane</keyword>
<proteinExistence type="predicted"/>
<feature type="transmembrane region" description="Helical" evidence="1">
    <location>
        <begin position="95"/>
        <end position="120"/>
    </location>
</feature>
<keyword evidence="1" id="KW-1133">Transmembrane helix</keyword>
<dbReference type="EMBL" id="MAAX01000154">
    <property type="protein sequence ID" value="OUS12871.1"/>
    <property type="molecule type" value="Genomic_DNA"/>
</dbReference>
<protein>
    <submittedName>
        <fullName evidence="2">Uncharacterized protein</fullName>
    </submittedName>
</protein>
<evidence type="ECO:0000313" key="2">
    <source>
        <dbReference type="EMBL" id="OUS12871.1"/>
    </source>
</evidence>
<dbReference type="Proteomes" id="UP000196102">
    <property type="component" value="Unassembled WGS sequence"/>
</dbReference>
<evidence type="ECO:0000313" key="3">
    <source>
        <dbReference type="Proteomes" id="UP000196102"/>
    </source>
</evidence>
<name>A0A1Z8ARC1_9FLAO</name>
<organism evidence="2 3">
    <name type="scientific">Nonlabens dokdonensis</name>
    <dbReference type="NCBI Taxonomy" id="328515"/>
    <lineage>
        <taxon>Bacteria</taxon>
        <taxon>Pseudomonadati</taxon>
        <taxon>Bacteroidota</taxon>
        <taxon>Flavobacteriia</taxon>
        <taxon>Flavobacteriales</taxon>
        <taxon>Flavobacteriaceae</taxon>
        <taxon>Nonlabens</taxon>
    </lineage>
</organism>
<feature type="transmembrane region" description="Helical" evidence="1">
    <location>
        <begin position="24"/>
        <end position="42"/>
    </location>
</feature>
<gene>
    <name evidence="2" type="ORF">A9Q93_09725</name>
</gene>
<sequence length="128" mass="15047">MSLADSTIDLNIHDTYFVVESYDAFKTFLICGITISGLLFFLSQKKFSKFHFLYAILVLLKLLWVFAYIKTYTFFSPDHFPSRYYTNSVLELEMVYQTASILIVPILLFLILILVIVKLFSLRKRHKL</sequence>
<keyword evidence="1" id="KW-0472">Membrane</keyword>
<dbReference type="AlphaFoldDB" id="A0A1Z8ARC1"/>